<accession>A0A9P4U4B6</accession>
<dbReference type="InterPro" id="IPR003029">
    <property type="entry name" value="S1_domain"/>
</dbReference>
<keyword evidence="5" id="KW-0539">Nucleus</keyword>
<dbReference type="GO" id="GO:0003697">
    <property type="term" value="F:single-stranded DNA binding"/>
    <property type="evidence" value="ECO:0007669"/>
    <property type="project" value="TreeGrafter"/>
</dbReference>
<feature type="domain" description="S1 motif" evidence="6">
    <location>
        <begin position="83"/>
        <end position="164"/>
    </location>
</feature>
<dbReference type="PANTHER" id="PTHR12709">
    <property type="entry name" value="DNA-DIRECTED RNA POLYMERASE II, III"/>
    <property type="match status" value="1"/>
</dbReference>
<organism evidence="7 8">
    <name type="scientific">Tothia fuscella</name>
    <dbReference type="NCBI Taxonomy" id="1048955"/>
    <lineage>
        <taxon>Eukaryota</taxon>
        <taxon>Fungi</taxon>
        <taxon>Dikarya</taxon>
        <taxon>Ascomycota</taxon>
        <taxon>Pezizomycotina</taxon>
        <taxon>Dothideomycetes</taxon>
        <taxon>Pleosporomycetidae</taxon>
        <taxon>Venturiales</taxon>
        <taxon>Cylindrosympodiaceae</taxon>
        <taxon>Tothia</taxon>
    </lineage>
</organism>
<protein>
    <recommendedName>
        <fullName evidence="5">DNA-directed RNA polymerase subunit</fullName>
    </recommendedName>
</protein>
<comment type="similarity">
    <text evidence="2">Belongs to the eukaryotic RPB7/RPC8 RNA polymerase subunit family.</text>
</comment>
<dbReference type="CDD" id="cd04329">
    <property type="entry name" value="RNAP_II_Rpb7_N"/>
    <property type="match status" value="1"/>
</dbReference>
<dbReference type="AlphaFoldDB" id="A0A9P4U4B6"/>
<dbReference type="InterPro" id="IPR045113">
    <property type="entry name" value="Rpb7-like"/>
</dbReference>
<dbReference type="GO" id="GO:0000932">
    <property type="term" value="C:P-body"/>
    <property type="evidence" value="ECO:0007669"/>
    <property type="project" value="TreeGrafter"/>
</dbReference>
<dbReference type="InterPro" id="IPR036898">
    <property type="entry name" value="RNA_pol_Rpb7-like_N_sf"/>
</dbReference>
<evidence type="ECO:0000256" key="1">
    <source>
        <dbReference type="ARBA" id="ARBA00004123"/>
    </source>
</evidence>
<evidence type="ECO:0000313" key="8">
    <source>
        <dbReference type="Proteomes" id="UP000800235"/>
    </source>
</evidence>
<evidence type="ECO:0000313" key="7">
    <source>
        <dbReference type="EMBL" id="KAF2436491.1"/>
    </source>
</evidence>
<evidence type="ECO:0000256" key="3">
    <source>
        <dbReference type="ARBA" id="ARBA00022478"/>
    </source>
</evidence>
<proteinExistence type="inferred from homology"/>
<dbReference type="GO" id="GO:0060213">
    <property type="term" value="P:positive regulation of nuclear-transcribed mRNA poly(A) tail shortening"/>
    <property type="evidence" value="ECO:0007669"/>
    <property type="project" value="TreeGrafter"/>
</dbReference>
<reference evidence="7" key="1">
    <citation type="journal article" date="2020" name="Stud. Mycol.">
        <title>101 Dothideomycetes genomes: a test case for predicting lifestyles and emergence of pathogens.</title>
        <authorList>
            <person name="Haridas S."/>
            <person name="Albert R."/>
            <person name="Binder M."/>
            <person name="Bloem J."/>
            <person name="Labutti K."/>
            <person name="Salamov A."/>
            <person name="Andreopoulos B."/>
            <person name="Baker S."/>
            <person name="Barry K."/>
            <person name="Bills G."/>
            <person name="Bluhm B."/>
            <person name="Cannon C."/>
            <person name="Castanera R."/>
            <person name="Culley D."/>
            <person name="Daum C."/>
            <person name="Ezra D."/>
            <person name="Gonzalez J."/>
            <person name="Henrissat B."/>
            <person name="Kuo A."/>
            <person name="Liang C."/>
            <person name="Lipzen A."/>
            <person name="Lutzoni F."/>
            <person name="Magnuson J."/>
            <person name="Mondo S."/>
            <person name="Nolan M."/>
            <person name="Ohm R."/>
            <person name="Pangilinan J."/>
            <person name="Park H.-J."/>
            <person name="Ramirez L."/>
            <person name="Alfaro M."/>
            <person name="Sun H."/>
            <person name="Tritt A."/>
            <person name="Yoshinaga Y."/>
            <person name="Zwiers L.-H."/>
            <person name="Turgeon B."/>
            <person name="Goodwin S."/>
            <person name="Spatafora J."/>
            <person name="Crous P."/>
            <person name="Grigoriev I."/>
        </authorList>
    </citation>
    <scope>NUCLEOTIDE SEQUENCE</scope>
    <source>
        <strain evidence="7">CBS 130266</strain>
    </source>
</reference>
<dbReference type="InterPro" id="IPR005576">
    <property type="entry name" value="Rpb7-like_N"/>
</dbReference>
<comment type="subcellular location">
    <subcellularLocation>
        <location evidence="1 5">Nucleus</location>
    </subcellularLocation>
</comment>
<keyword evidence="4 5" id="KW-0804">Transcription</keyword>
<keyword evidence="8" id="KW-1185">Reference proteome</keyword>
<gene>
    <name evidence="7" type="ORF">EJ08DRAFT_148555</name>
</gene>
<evidence type="ECO:0000259" key="6">
    <source>
        <dbReference type="PROSITE" id="PS50126"/>
    </source>
</evidence>
<dbReference type="GO" id="GO:0031369">
    <property type="term" value="F:translation initiation factor binding"/>
    <property type="evidence" value="ECO:0007669"/>
    <property type="project" value="TreeGrafter"/>
</dbReference>
<dbReference type="GO" id="GO:0005665">
    <property type="term" value="C:RNA polymerase II, core complex"/>
    <property type="evidence" value="ECO:0007669"/>
    <property type="project" value="TreeGrafter"/>
</dbReference>
<dbReference type="GO" id="GO:0045948">
    <property type="term" value="P:positive regulation of translational initiation"/>
    <property type="evidence" value="ECO:0007669"/>
    <property type="project" value="TreeGrafter"/>
</dbReference>
<dbReference type="PROSITE" id="PS50126">
    <property type="entry name" value="S1"/>
    <property type="match status" value="1"/>
</dbReference>
<evidence type="ECO:0000256" key="5">
    <source>
        <dbReference type="RuleBase" id="RU369086"/>
    </source>
</evidence>
<dbReference type="Proteomes" id="UP000800235">
    <property type="component" value="Unassembled WGS sequence"/>
</dbReference>
<dbReference type="PANTHER" id="PTHR12709:SF4">
    <property type="entry name" value="DNA-DIRECTED RNA POLYMERASE II SUBUNIT RPB7"/>
    <property type="match status" value="1"/>
</dbReference>
<dbReference type="EMBL" id="MU007010">
    <property type="protein sequence ID" value="KAF2436491.1"/>
    <property type="molecule type" value="Genomic_DNA"/>
</dbReference>
<dbReference type="InterPro" id="IPR012340">
    <property type="entry name" value="NA-bd_OB-fold"/>
</dbReference>
<dbReference type="Gene3D" id="3.30.1490.120">
    <property type="entry name" value="RNA polymerase Rpb7-like, N-terminal domain"/>
    <property type="match status" value="1"/>
</dbReference>
<evidence type="ECO:0000256" key="4">
    <source>
        <dbReference type="ARBA" id="ARBA00023163"/>
    </source>
</evidence>
<dbReference type="OrthoDB" id="1162399at2759"/>
<keyword evidence="3 5" id="KW-0240">DNA-directed RNA polymerase</keyword>
<comment type="caution">
    <text evidence="7">The sequence shown here is derived from an EMBL/GenBank/DDBJ whole genome shotgun (WGS) entry which is preliminary data.</text>
</comment>
<dbReference type="FunFam" id="3.30.1490.120:FF:000001">
    <property type="entry name" value="DNA-directed RNA polymerase II subunit RPB7"/>
    <property type="match status" value="1"/>
</dbReference>
<dbReference type="SUPFAM" id="SSF50249">
    <property type="entry name" value="Nucleic acid-binding proteins"/>
    <property type="match status" value="1"/>
</dbReference>
<dbReference type="Pfam" id="PF03876">
    <property type="entry name" value="SHS2_Rpb7-N"/>
    <property type="match status" value="1"/>
</dbReference>
<comment type="function">
    <text evidence="5">DNA-dependent RNA polymerase which catalyzes the transcription of DNA into RNA using the four ribonucleoside triphosphates as substrates.</text>
</comment>
<dbReference type="SUPFAM" id="SSF88798">
    <property type="entry name" value="N-terminal, heterodimerisation domain of RBP7 (RpoE)"/>
    <property type="match status" value="1"/>
</dbReference>
<name>A0A9P4U4B6_9PEZI</name>
<dbReference type="GO" id="GO:0003727">
    <property type="term" value="F:single-stranded RNA binding"/>
    <property type="evidence" value="ECO:0007669"/>
    <property type="project" value="TreeGrafter"/>
</dbReference>
<sequence>MVFFLKDDERTIQLHPSFFGPNIRNYLLDQLHNDVEGTVQDDYFVVCILDNSPEYSEGKVVPSSAFAEFTVHYRAVVWKPYKGEVVDGQVASLDGNGFTVHIGPLEIYVSKTMIGHGLVYNGQATPPQWADEDGSQILEKGSLVRLKLKGIRSEMGKMYAIALMKEDYLG</sequence>
<evidence type="ECO:0000256" key="2">
    <source>
        <dbReference type="ARBA" id="ARBA00009307"/>
    </source>
</evidence>
<dbReference type="GO" id="GO:0006367">
    <property type="term" value="P:transcription initiation at RNA polymerase II promoter"/>
    <property type="evidence" value="ECO:0007669"/>
    <property type="project" value="TreeGrafter"/>
</dbReference>
<dbReference type="Gene3D" id="2.40.50.140">
    <property type="entry name" value="Nucleic acid-binding proteins"/>
    <property type="match status" value="1"/>
</dbReference>
<dbReference type="Pfam" id="PF00575">
    <property type="entry name" value="S1"/>
    <property type="match status" value="1"/>
</dbReference>